<keyword evidence="3" id="KW-1185">Reference proteome</keyword>
<evidence type="ECO:0008006" key="4">
    <source>
        <dbReference type="Google" id="ProtNLM"/>
    </source>
</evidence>
<sequence>MRFSVLLAPLLAVPSLAGLINVEKRQASILTGAFADLNTKLNAFDQQVSALTPSSDVAKSQSQLVAASQAILNSMKTGEAAIKGAKPLGLLEVTGLISDGTALATNAQKVLADLTSKQDIIKKANLGPLVVTQLKAQKAAADTFAKATTDKLPTGTQTIGGTLITAITNALDSGIKIFS</sequence>
<dbReference type="AlphaFoldDB" id="A0A6A6TUU2"/>
<dbReference type="InterPro" id="IPR021054">
    <property type="entry name" value="Cell_wall_mannoprotein_1"/>
</dbReference>
<protein>
    <recommendedName>
        <fullName evidence="4">Cell wall protein</fullName>
    </recommendedName>
</protein>
<dbReference type="Pfam" id="PF12296">
    <property type="entry name" value="HsbA"/>
    <property type="match status" value="1"/>
</dbReference>
<proteinExistence type="predicted"/>
<feature type="signal peptide" evidence="1">
    <location>
        <begin position="1"/>
        <end position="17"/>
    </location>
</feature>
<feature type="chain" id="PRO_5025677240" description="Cell wall protein" evidence="1">
    <location>
        <begin position="18"/>
        <end position="179"/>
    </location>
</feature>
<gene>
    <name evidence="2" type="ORF">BT63DRAFT_465502</name>
</gene>
<dbReference type="GO" id="GO:0005576">
    <property type="term" value="C:extracellular region"/>
    <property type="evidence" value="ECO:0007669"/>
    <property type="project" value="TreeGrafter"/>
</dbReference>
<keyword evidence="1" id="KW-0732">Signal</keyword>
<dbReference type="Proteomes" id="UP000799302">
    <property type="component" value="Unassembled WGS sequence"/>
</dbReference>
<name>A0A6A6TUU2_9PEZI</name>
<reference evidence="2" key="1">
    <citation type="journal article" date="2020" name="Stud. Mycol.">
        <title>101 Dothideomycetes genomes: a test case for predicting lifestyles and emergence of pathogens.</title>
        <authorList>
            <person name="Haridas S."/>
            <person name="Albert R."/>
            <person name="Binder M."/>
            <person name="Bloem J."/>
            <person name="Labutti K."/>
            <person name="Salamov A."/>
            <person name="Andreopoulos B."/>
            <person name="Baker S."/>
            <person name="Barry K."/>
            <person name="Bills G."/>
            <person name="Bluhm B."/>
            <person name="Cannon C."/>
            <person name="Castanera R."/>
            <person name="Culley D."/>
            <person name="Daum C."/>
            <person name="Ezra D."/>
            <person name="Gonzalez J."/>
            <person name="Henrissat B."/>
            <person name="Kuo A."/>
            <person name="Liang C."/>
            <person name="Lipzen A."/>
            <person name="Lutzoni F."/>
            <person name="Magnuson J."/>
            <person name="Mondo S."/>
            <person name="Nolan M."/>
            <person name="Ohm R."/>
            <person name="Pangilinan J."/>
            <person name="Park H.-J."/>
            <person name="Ramirez L."/>
            <person name="Alfaro M."/>
            <person name="Sun H."/>
            <person name="Tritt A."/>
            <person name="Yoshinaga Y."/>
            <person name="Zwiers L.-H."/>
            <person name="Turgeon B."/>
            <person name="Goodwin S."/>
            <person name="Spatafora J."/>
            <person name="Crous P."/>
            <person name="Grigoriev I."/>
        </authorList>
    </citation>
    <scope>NUCLEOTIDE SEQUENCE</scope>
    <source>
        <strain evidence="2">CBS 115976</strain>
    </source>
</reference>
<dbReference type="EMBL" id="MU004244">
    <property type="protein sequence ID" value="KAF2663835.1"/>
    <property type="molecule type" value="Genomic_DNA"/>
</dbReference>
<accession>A0A6A6TUU2</accession>
<evidence type="ECO:0000313" key="3">
    <source>
        <dbReference type="Proteomes" id="UP000799302"/>
    </source>
</evidence>
<dbReference type="PANTHER" id="PTHR38123">
    <property type="entry name" value="CELL WALL SERINE-THREONINE-RICH GALACTOMANNOPROTEIN MP1 (AFU_ORTHOLOGUE AFUA_4G03240)"/>
    <property type="match status" value="1"/>
</dbReference>
<dbReference type="OrthoDB" id="3565477at2759"/>
<evidence type="ECO:0000256" key="1">
    <source>
        <dbReference type="SAM" id="SignalP"/>
    </source>
</evidence>
<evidence type="ECO:0000313" key="2">
    <source>
        <dbReference type="EMBL" id="KAF2663835.1"/>
    </source>
</evidence>
<dbReference type="PANTHER" id="PTHR38123:SF6">
    <property type="entry name" value="CELL WALL SERINE-THREONINE-RICH GALACTOMANNOPROTEIN MP1 (AFU_ORTHOLOGUE AFUA_4G03240)"/>
    <property type="match status" value="1"/>
</dbReference>
<dbReference type="Gene3D" id="1.20.1280.140">
    <property type="match status" value="1"/>
</dbReference>
<organism evidence="2 3">
    <name type="scientific">Microthyrium microscopicum</name>
    <dbReference type="NCBI Taxonomy" id="703497"/>
    <lineage>
        <taxon>Eukaryota</taxon>
        <taxon>Fungi</taxon>
        <taxon>Dikarya</taxon>
        <taxon>Ascomycota</taxon>
        <taxon>Pezizomycotina</taxon>
        <taxon>Dothideomycetes</taxon>
        <taxon>Dothideomycetes incertae sedis</taxon>
        <taxon>Microthyriales</taxon>
        <taxon>Microthyriaceae</taxon>
        <taxon>Microthyrium</taxon>
    </lineage>
</organism>